<feature type="binding site" evidence="7">
    <location>
        <begin position="207"/>
        <end position="210"/>
    </location>
    <ligand>
        <name>GTP</name>
        <dbReference type="ChEBI" id="CHEBI:37565"/>
    </ligand>
</feature>
<feature type="binding site" evidence="7">
    <location>
        <begin position="274"/>
        <end position="277"/>
    </location>
    <ligand>
        <name>GTP</name>
        <dbReference type="ChEBI" id="CHEBI:37565"/>
    </ligand>
</feature>
<dbReference type="STRING" id="1798496.A3C94_00015"/>
<keyword evidence="5 7" id="KW-0460">Magnesium</keyword>
<evidence type="ECO:0000256" key="6">
    <source>
        <dbReference type="ARBA" id="ARBA00023134"/>
    </source>
</evidence>
<comment type="function">
    <text evidence="7">An essential GTPase which binds GTP, GDP and possibly (p)ppGpp with moderate affinity, with high nucleotide exchange rates and a fairly low GTP hydrolysis rate. Plays a role in control of the cell cycle, stress response, ribosome biogenesis and in those bacteria that undergo differentiation, in morphogenesis control.</text>
</comment>
<dbReference type="PIRSF" id="PIRSF002401">
    <property type="entry name" value="GTP_bd_Obg/CgtA"/>
    <property type="match status" value="1"/>
</dbReference>
<protein>
    <recommendedName>
        <fullName evidence="7">GTPase Obg</fullName>
        <ecNumber evidence="7">3.6.5.-</ecNumber>
    </recommendedName>
    <alternativeName>
        <fullName evidence="7">GTP-binding protein Obg</fullName>
    </alternativeName>
</protein>
<dbReference type="Proteomes" id="UP000177232">
    <property type="component" value="Unassembled WGS sequence"/>
</dbReference>
<dbReference type="PROSITE" id="PS51710">
    <property type="entry name" value="G_OBG"/>
    <property type="match status" value="1"/>
</dbReference>
<dbReference type="PROSITE" id="PS00905">
    <property type="entry name" value="GTP1_OBG"/>
    <property type="match status" value="1"/>
</dbReference>
<proteinExistence type="inferred from homology"/>
<accession>A0A1F6DT64</accession>
<dbReference type="EC" id="3.6.5.-" evidence="7"/>
<dbReference type="FunFam" id="2.70.210.12:FF:000001">
    <property type="entry name" value="GTPase Obg"/>
    <property type="match status" value="1"/>
</dbReference>
<feature type="binding site" evidence="7">
    <location>
        <position position="192"/>
    </location>
    <ligand>
        <name>Mg(2+)</name>
        <dbReference type="ChEBI" id="CHEBI:18420"/>
    </ligand>
</feature>
<sequence>MAFVDEVTIHVSSGKGGDGVVRWLRTKQTARGGPSGGDGGRGGDVILVGVRDLSALSRYRFEKKFNAEDGEAGKSELKHGKNGDALLLNVPVGTIARLIETDDEYEITKEDECIVLFRGGKGGLGNARFKSSTNQNPWEQTAGKAGKGGDIELTLKIIADAGLIGLPNAGKSSLLNALTRAKSKVGSYPFTTLEPYLGEFYGRILADIPGLIEGASSGRGLGIKFLKHVERTGILLHLVSSDQDDPLAAYREVRREIEVFGHGLAKKREILILSKIDLIPPGERETKMQLLARETGREVLSVSVQDPKALKEFSDTLAKILKKG</sequence>
<dbReference type="InterPro" id="IPR014100">
    <property type="entry name" value="GTP-bd_Obg/CgtA"/>
</dbReference>
<dbReference type="Gene3D" id="3.40.50.300">
    <property type="entry name" value="P-loop containing nucleotide triphosphate hydrolases"/>
    <property type="match status" value="1"/>
</dbReference>
<dbReference type="InterPro" id="IPR006074">
    <property type="entry name" value="GTP1-OBG_CS"/>
</dbReference>
<evidence type="ECO:0000256" key="1">
    <source>
        <dbReference type="ARBA" id="ARBA00007699"/>
    </source>
</evidence>
<dbReference type="NCBIfam" id="TIGR02729">
    <property type="entry name" value="Obg_CgtA"/>
    <property type="match status" value="1"/>
</dbReference>
<reference evidence="10 11" key="1">
    <citation type="journal article" date="2016" name="Nat. Commun.">
        <title>Thousands of microbial genomes shed light on interconnected biogeochemical processes in an aquifer system.</title>
        <authorList>
            <person name="Anantharaman K."/>
            <person name="Brown C.T."/>
            <person name="Hug L.A."/>
            <person name="Sharon I."/>
            <person name="Castelle C.J."/>
            <person name="Probst A.J."/>
            <person name="Thomas B.C."/>
            <person name="Singh A."/>
            <person name="Wilkins M.J."/>
            <person name="Karaoz U."/>
            <person name="Brodie E.L."/>
            <person name="Williams K.H."/>
            <person name="Hubbard S.S."/>
            <person name="Banfield J.F."/>
        </authorList>
    </citation>
    <scope>NUCLEOTIDE SEQUENCE [LARGE SCALE GENOMIC DNA]</scope>
</reference>
<dbReference type="SUPFAM" id="SSF52540">
    <property type="entry name" value="P-loop containing nucleoside triphosphate hydrolases"/>
    <property type="match status" value="1"/>
</dbReference>
<feature type="domain" description="OBG-type G" evidence="8">
    <location>
        <begin position="159"/>
        <end position="322"/>
    </location>
</feature>
<dbReference type="GO" id="GO:0003924">
    <property type="term" value="F:GTPase activity"/>
    <property type="evidence" value="ECO:0007669"/>
    <property type="project" value="UniProtKB-UniRule"/>
</dbReference>
<keyword evidence="2 7" id="KW-0963">Cytoplasm</keyword>
<dbReference type="GO" id="GO:0005737">
    <property type="term" value="C:cytoplasm"/>
    <property type="evidence" value="ECO:0007669"/>
    <property type="project" value="UniProtKB-SubCell"/>
</dbReference>
<dbReference type="InterPro" id="IPR045086">
    <property type="entry name" value="OBG_GTPase"/>
</dbReference>
<keyword evidence="7" id="KW-0479">Metal-binding</keyword>
<dbReference type="PANTHER" id="PTHR11702">
    <property type="entry name" value="DEVELOPMENTALLY REGULATED GTP-BINDING PROTEIN-RELATED"/>
    <property type="match status" value="1"/>
</dbReference>
<dbReference type="GO" id="GO:0000287">
    <property type="term" value="F:magnesium ion binding"/>
    <property type="evidence" value="ECO:0007669"/>
    <property type="project" value="InterPro"/>
</dbReference>
<dbReference type="PROSITE" id="PS51883">
    <property type="entry name" value="OBG"/>
    <property type="match status" value="1"/>
</dbReference>
<comment type="caution">
    <text evidence="10">The sequence shown here is derived from an EMBL/GenBank/DDBJ whole genome shotgun (WGS) entry which is preliminary data.</text>
</comment>
<dbReference type="InterPro" id="IPR031167">
    <property type="entry name" value="G_OBG"/>
</dbReference>
<evidence type="ECO:0000259" key="8">
    <source>
        <dbReference type="PROSITE" id="PS51710"/>
    </source>
</evidence>
<keyword evidence="4 7" id="KW-0378">Hydrolase</keyword>
<evidence type="ECO:0000313" key="11">
    <source>
        <dbReference type="Proteomes" id="UP000177232"/>
    </source>
</evidence>
<dbReference type="InterPro" id="IPR036726">
    <property type="entry name" value="GTP1_OBG_dom_sf"/>
</dbReference>
<gene>
    <name evidence="7" type="primary">obg</name>
    <name evidence="10" type="ORF">A3C94_00015</name>
</gene>
<evidence type="ECO:0000256" key="2">
    <source>
        <dbReference type="ARBA" id="ARBA00022490"/>
    </source>
</evidence>
<dbReference type="InterPro" id="IPR006169">
    <property type="entry name" value="GTP1_OBG_dom"/>
</dbReference>
<evidence type="ECO:0000259" key="9">
    <source>
        <dbReference type="PROSITE" id="PS51883"/>
    </source>
</evidence>
<dbReference type="CDD" id="cd01898">
    <property type="entry name" value="Obg"/>
    <property type="match status" value="1"/>
</dbReference>
<dbReference type="GO" id="GO:0042254">
    <property type="term" value="P:ribosome biogenesis"/>
    <property type="evidence" value="ECO:0007669"/>
    <property type="project" value="UniProtKB-UniRule"/>
</dbReference>
<dbReference type="InterPro" id="IPR006073">
    <property type="entry name" value="GTP-bd"/>
</dbReference>
<comment type="subunit">
    <text evidence="7">Monomer.</text>
</comment>
<dbReference type="EMBL" id="MFLJ01000017">
    <property type="protein sequence ID" value="OGG64601.1"/>
    <property type="molecule type" value="Genomic_DNA"/>
</dbReference>
<dbReference type="SUPFAM" id="SSF82051">
    <property type="entry name" value="Obg GTP-binding protein N-terminal domain"/>
    <property type="match status" value="1"/>
</dbReference>
<feature type="domain" description="Obg" evidence="9">
    <location>
        <begin position="1"/>
        <end position="158"/>
    </location>
</feature>
<feature type="binding site" evidence="7">
    <location>
        <begin position="190"/>
        <end position="194"/>
    </location>
    <ligand>
        <name>GTP</name>
        <dbReference type="ChEBI" id="CHEBI:37565"/>
    </ligand>
</feature>
<dbReference type="Pfam" id="PF01926">
    <property type="entry name" value="MMR_HSR1"/>
    <property type="match status" value="1"/>
</dbReference>
<dbReference type="PRINTS" id="PR00326">
    <property type="entry name" value="GTP1OBG"/>
</dbReference>
<dbReference type="Pfam" id="PF01018">
    <property type="entry name" value="GTP1_OBG"/>
    <property type="match status" value="1"/>
</dbReference>
<name>A0A1F6DT64_9BACT</name>
<dbReference type="GO" id="GO:0005525">
    <property type="term" value="F:GTP binding"/>
    <property type="evidence" value="ECO:0007669"/>
    <property type="project" value="UniProtKB-UniRule"/>
</dbReference>
<evidence type="ECO:0000256" key="5">
    <source>
        <dbReference type="ARBA" id="ARBA00022842"/>
    </source>
</evidence>
<evidence type="ECO:0000313" key="10">
    <source>
        <dbReference type="EMBL" id="OGG64601.1"/>
    </source>
</evidence>
<evidence type="ECO:0000256" key="7">
    <source>
        <dbReference type="HAMAP-Rule" id="MF_01454"/>
    </source>
</evidence>
<feature type="binding site" evidence="7">
    <location>
        <position position="172"/>
    </location>
    <ligand>
        <name>Mg(2+)</name>
        <dbReference type="ChEBI" id="CHEBI:18420"/>
    </ligand>
</feature>
<dbReference type="AlphaFoldDB" id="A0A1F6DT64"/>
<organism evidence="10 11">
    <name type="scientific">Candidatus Kaiserbacteria bacterium RIFCSPHIGHO2_02_FULL_55_17</name>
    <dbReference type="NCBI Taxonomy" id="1798496"/>
    <lineage>
        <taxon>Bacteria</taxon>
        <taxon>Candidatus Kaiseribacteriota</taxon>
    </lineage>
</organism>
<comment type="similarity">
    <text evidence="1 7">Belongs to the TRAFAC class OBG-HflX-like GTPase superfamily. OBG GTPase family.</text>
</comment>
<dbReference type="NCBIfam" id="NF008956">
    <property type="entry name" value="PRK12299.1"/>
    <property type="match status" value="1"/>
</dbReference>
<keyword evidence="6 7" id="KW-0342">GTP-binding</keyword>
<feature type="binding site" evidence="7">
    <location>
        <begin position="165"/>
        <end position="172"/>
    </location>
    <ligand>
        <name>GTP</name>
        <dbReference type="ChEBI" id="CHEBI:37565"/>
    </ligand>
</feature>
<evidence type="ECO:0000256" key="3">
    <source>
        <dbReference type="ARBA" id="ARBA00022741"/>
    </source>
</evidence>
<comment type="subcellular location">
    <subcellularLocation>
        <location evidence="7">Cytoplasm</location>
    </subcellularLocation>
</comment>
<dbReference type="HAMAP" id="MF_01454">
    <property type="entry name" value="GTPase_Obg"/>
    <property type="match status" value="1"/>
</dbReference>
<dbReference type="InterPro" id="IPR027417">
    <property type="entry name" value="P-loop_NTPase"/>
</dbReference>
<feature type="binding site" evidence="7">
    <location>
        <begin position="303"/>
        <end position="305"/>
    </location>
    <ligand>
        <name>GTP</name>
        <dbReference type="ChEBI" id="CHEBI:37565"/>
    </ligand>
</feature>
<evidence type="ECO:0000256" key="4">
    <source>
        <dbReference type="ARBA" id="ARBA00022801"/>
    </source>
</evidence>
<keyword evidence="3 7" id="KW-0547">Nucleotide-binding</keyword>
<comment type="cofactor">
    <cofactor evidence="7">
        <name>Mg(2+)</name>
        <dbReference type="ChEBI" id="CHEBI:18420"/>
    </cofactor>
</comment>
<dbReference type="PANTHER" id="PTHR11702:SF31">
    <property type="entry name" value="MITOCHONDRIAL RIBOSOME-ASSOCIATED GTPASE 2"/>
    <property type="match status" value="1"/>
</dbReference>
<dbReference type="Gene3D" id="2.70.210.12">
    <property type="entry name" value="GTP1/OBG domain"/>
    <property type="match status" value="1"/>
</dbReference>